<dbReference type="InterPro" id="IPR011013">
    <property type="entry name" value="Gal_mutarotase_sf_dom"/>
</dbReference>
<dbReference type="SUPFAM" id="SSF74650">
    <property type="entry name" value="Galactose mutarotase-like"/>
    <property type="match status" value="1"/>
</dbReference>
<keyword evidence="6" id="KW-0325">Glycoprotein</keyword>
<dbReference type="GO" id="GO:0030246">
    <property type="term" value="F:carbohydrate binding"/>
    <property type="evidence" value="ECO:0007669"/>
    <property type="project" value="InterPro"/>
</dbReference>
<dbReference type="InterPro" id="IPR044913">
    <property type="entry name" value="P_trefoil_dom_sf"/>
</dbReference>
<dbReference type="CDD" id="cd06602">
    <property type="entry name" value="GH31_MGAM_SI_GAA"/>
    <property type="match status" value="1"/>
</dbReference>
<evidence type="ECO:0000259" key="11">
    <source>
        <dbReference type="PROSITE" id="PS51448"/>
    </source>
</evidence>
<evidence type="ECO:0000256" key="9">
    <source>
        <dbReference type="PROSITE-ProRule" id="PRU00779"/>
    </source>
</evidence>
<dbReference type="Proteomes" id="UP000230750">
    <property type="component" value="Unassembled WGS sequence"/>
</dbReference>
<evidence type="ECO:0000256" key="3">
    <source>
        <dbReference type="ARBA" id="ARBA00022801"/>
    </source>
</evidence>
<dbReference type="GO" id="GO:0005975">
    <property type="term" value="P:carbohydrate metabolic process"/>
    <property type="evidence" value="ECO:0007669"/>
    <property type="project" value="InterPro"/>
</dbReference>
<dbReference type="OrthoDB" id="5839090at2759"/>
<dbReference type="InterPro" id="IPR048395">
    <property type="entry name" value="Glyco_hydro_31_C"/>
</dbReference>
<evidence type="ECO:0000313" key="13">
    <source>
        <dbReference type="Proteomes" id="UP000230750"/>
    </source>
</evidence>
<evidence type="ECO:0000256" key="8">
    <source>
        <dbReference type="ARBA" id="ARBA00041343"/>
    </source>
</evidence>
<dbReference type="Gene3D" id="2.60.40.1760">
    <property type="entry name" value="glycosyl hydrolase (family 31)"/>
    <property type="match status" value="1"/>
</dbReference>
<dbReference type="AlphaFoldDB" id="A0A2G8LMX2"/>
<evidence type="ECO:0000256" key="2">
    <source>
        <dbReference type="ARBA" id="ARBA00007806"/>
    </source>
</evidence>
<evidence type="ECO:0000256" key="7">
    <source>
        <dbReference type="ARBA" id="ARBA00023295"/>
    </source>
</evidence>
<name>A0A2G8LMX2_STIJA</name>
<keyword evidence="7 10" id="KW-0326">Glycosidase</keyword>
<dbReference type="STRING" id="307972.A0A2G8LMX2"/>
<dbReference type="SUPFAM" id="SSF51445">
    <property type="entry name" value="(Trans)glycosidases"/>
    <property type="match status" value="1"/>
</dbReference>
<gene>
    <name evidence="12" type="ORF">BSL78_01417</name>
</gene>
<keyword evidence="13" id="KW-1185">Reference proteome</keyword>
<dbReference type="FunFam" id="3.20.20.80:FF:000016">
    <property type="entry name" value="Maltase-glucoamylase, intestinal"/>
    <property type="match status" value="1"/>
</dbReference>
<feature type="domain" description="P-type" evidence="11">
    <location>
        <begin position="19"/>
        <end position="72"/>
    </location>
</feature>
<dbReference type="CDD" id="cd00111">
    <property type="entry name" value="Trefoil"/>
    <property type="match status" value="1"/>
</dbReference>
<comment type="caution">
    <text evidence="12">The sequence shown here is derived from an EMBL/GenBank/DDBJ whole genome shotgun (WGS) entry which is preliminary data.</text>
</comment>
<proteinExistence type="inferred from homology"/>
<keyword evidence="5" id="KW-1015">Disulfide bond</keyword>
<accession>A0A2G8LMX2</accession>
<dbReference type="InterPro" id="IPR013780">
    <property type="entry name" value="Glyco_hydro_b"/>
</dbReference>
<dbReference type="Pfam" id="PF00088">
    <property type="entry name" value="Trefoil"/>
    <property type="match status" value="1"/>
</dbReference>
<dbReference type="Pfam" id="PF13802">
    <property type="entry name" value="Gal_mutarotas_2"/>
    <property type="match status" value="1"/>
</dbReference>
<dbReference type="EMBL" id="MRZV01000028">
    <property type="protein sequence ID" value="PIK61599.1"/>
    <property type="molecule type" value="Genomic_DNA"/>
</dbReference>
<protein>
    <recommendedName>
        <fullName evidence="8">Maltase</fullName>
    </recommendedName>
</protein>
<dbReference type="InterPro" id="IPR000322">
    <property type="entry name" value="Glyco_hydro_31_TIM"/>
</dbReference>
<sequence length="868" mass="99429">MSATGWHHRVAHFNDGSSRICFNDDAIDREATNLIVFPDRSESTHTREECECRGCVYDESQYENVPWCYFPPGYGSYRQIYDPNNERFEVPIPLPPSPATAAEDKLYHVAFTPEPFSFQVIRTDTETVVFDTSVGALIFEDQFLQLSTKLPSHNVYGFGEHEHESFRHDLNWRRWGSFARDQPPSPGANLYGTHPFYLCLENDYNAHGVFLNNANAQDVSLQPTPALTYRHVGGIFDFYMFFGPTPADVVSQYTETIGRPYLPPYWSLGFHLSRYGYNGIDKVKEVVARMRQYNIPHDVQYGDIDYMERQKDFTIDEEAYGEVALRDFVNEIKEEGTNYIIILDPAIAANETTGTYRPYDDGVTKDVFIHDENDEILYGKVWPDYPDVEVDDSQDWDYQTEFYRSFAAFPDFQKPQTKEWWSQEVNDFHNKIPFDGIWIDMNEPANFVVGSVTGCTDNKYDFPPYHPQIWGATMADKTLCMNALQNLNESTQTVHYNMHNLYGWSQNKPTLDAAREATGKRSLVITRSTFAGSGQYSGHWLGDNASIWPHMHKSIIGMLEFNLFGIPFIGADICGFFDDTTEELCRRWSQLGNFYPFARNHNGLNYRDQDPAAFGEEFAVNMRDLFAIRYTLLPYLYTLHYKATAYGHTVVRPLMFEFTSDSETWGIDRQFLWGPGLMITPVLDEGGLSVNAYIPNTRWYDWYTGIEVDQANVGKWVTIGVPDYHIPLHIRGGNIIPIQQPANSTKFSRDNPFGLIVALSEGHSALGTLFWDDGTTADTIENGEYYKIEYVVAQGNLIASVVNSFGNILNGLNLETISVHGIANRPPWVKLNGMELNDSQWMFDDVTKILSISELAQPMMEQFMLSWH</sequence>
<comment type="caution">
    <text evidence="9">Lacks conserved residue(s) required for the propagation of feature annotation.</text>
</comment>
<dbReference type="PROSITE" id="PS00129">
    <property type="entry name" value="GLYCOSYL_HYDROL_F31_1"/>
    <property type="match status" value="1"/>
</dbReference>
<evidence type="ECO:0000313" key="12">
    <source>
        <dbReference type="EMBL" id="PIK61599.1"/>
    </source>
</evidence>
<dbReference type="InterPro" id="IPR017853">
    <property type="entry name" value="GH"/>
</dbReference>
<dbReference type="Pfam" id="PF01055">
    <property type="entry name" value="Glyco_hydro_31_2nd"/>
    <property type="match status" value="1"/>
</dbReference>
<comment type="subcellular location">
    <subcellularLocation>
        <location evidence="1">Membrane</location>
    </subcellularLocation>
</comment>
<dbReference type="InterPro" id="IPR000519">
    <property type="entry name" value="P_trefoil_dom"/>
</dbReference>
<dbReference type="CDD" id="cd14752">
    <property type="entry name" value="GH31_N"/>
    <property type="match status" value="1"/>
</dbReference>
<dbReference type="InterPro" id="IPR030458">
    <property type="entry name" value="Glyco_hydro_31_AS"/>
</dbReference>
<dbReference type="InterPro" id="IPR025887">
    <property type="entry name" value="Glyco_hydro_31_N_dom"/>
</dbReference>
<dbReference type="GO" id="GO:0016020">
    <property type="term" value="C:membrane"/>
    <property type="evidence" value="ECO:0007669"/>
    <property type="project" value="UniProtKB-SubCell"/>
</dbReference>
<reference evidence="12 13" key="1">
    <citation type="journal article" date="2017" name="PLoS Biol.">
        <title>The sea cucumber genome provides insights into morphological evolution and visceral regeneration.</title>
        <authorList>
            <person name="Zhang X."/>
            <person name="Sun L."/>
            <person name="Yuan J."/>
            <person name="Sun Y."/>
            <person name="Gao Y."/>
            <person name="Zhang L."/>
            <person name="Li S."/>
            <person name="Dai H."/>
            <person name="Hamel J.F."/>
            <person name="Liu C."/>
            <person name="Yu Y."/>
            <person name="Liu S."/>
            <person name="Lin W."/>
            <person name="Guo K."/>
            <person name="Jin S."/>
            <person name="Xu P."/>
            <person name="Storey K.B."/>
            <person name="Huan P."/>
            <person name="Zhang T."/>
            <person name="Zhou Y."/>
            <person name="Zhang J."/>
            <person name="Lin C."/>
            <person name="Li X."/>
            <person name="Xing L."/>
            <person name="Huo D."/>
            <person name="Sun M."/>
            <person name="Wang L."/>
            <person name="Mercier A."/>
            <person name="Li F."/>
            <person name="Yang H."/>
            <person name="Xiang J."/>
        </authorList>
    </citation>
    <scope>NUCLEOTIDE SEQUENCE [LARGE SCALE GENOMIC DNA]</scope>
    <source>
        <strain evidence="12">Shaxun</strain>
        <tissue evidence="12">Muscle</tissue>
    </source>
</reference>
<dbReference type="PANTHER" id="PTHR22762">
    <property type="entry name" value="ALPHA-GLUCOSIDASE"/>
    <property type="match status" value="1"/>
</dbReference>
<evidence type="ECO:0000256" key="4">
    <source>
        <dbReference type="ARBA" id="ARBA00023136"/>
    </source>
</evidence>
<comment type="similarity">
    <text evidence="2 10">Belongs to the glycosyl hydrolase 31 family.</text>
</comment>
<dbReference type="SUPFAM" id="SSF51011">
    <property type="entry name" value="Glycosyl hydrolase domain"/>
    <property type="match status" value="1"/>
</dbReference>
<dbReference type="Gene3D" id="3.20.20.80">
    <property type="entry name" value="Glycosidases"/>
    <property type="match status" value="1"/>
</dbReference>
<dbReference type="FunFam" id="2.60.40.1180:FF:000001">
    <property type="entry name" value="Maltase-glucoamylase, intestinal"/>
    <property type="match status" value="1"/>
</dbReference>
<evidence type="ECO:0000256" key="6">
    <source>
        <dbReference type="ARBA" id="ARBA00023180"/>
    </source>
</evidence>
<dbReference type="Pfam" id="PF21365">
    <property type="entry name" value="Glyco_hydro_31_3rd"/>
    <property type="match status" value="1"/>
</dbReference>
<keyword evidence="4" id="KW-0472">Membrane</keyword>
<dbReference type="GO" id="GO:0004558">
    <property type="term" value="F:alpha-1,4-glucosidase activity"/>
    <property type="evidence" value="ECO:0007669"/>
    <property type="project" value="TreeGrafter"/>
</dbReference>
<dbReference type="SUPFAM" id="SSF57492">
    <property type="entry name" value="Trefoil"/>
    <property type="match status" value="1"/>
</dbReference>
<dbReference type="PANTHER" id="PTHR22762:SF133">
    <property type="entry name" value="P-TYPE DOMAIN-CONTAINING PROTEIN"/>
    <property type="match status" value="1"/>
</dbReference>
<dbReference type="PROSITE" id="PS51448">
    <property type="entry name" value="P_TREFOIL_2"/>
    <property type="match status" value="1"/>
</dbReference>
<keyword evidence="3 10" id="KW-0378">Hydrolase</keyword>
<dbReference type="Gene3D" id="2.60.40.1180">
    <property type="entry name" value="Golgi alpha-mannosidase II"/>
    <property type="match status" value="2"/>
</dbReference>
<evidence type="ECO:0000256" key="1">
    <source>
        <dbReference type="ARBA" id="ARBA00004370"/>
    </source>
</evidence>
<evidence type="ECO:0000256" key="10">
    <source>
        <dbReference type="RuleBase" id="RU361185"/>
    </source>
</evidence>
<dbReference type="Gene3D" id="4.10.110.10">
    <property type="entry name" value="Spasmolytic Protein, domain 1"/>
    <property type="match status" value="1"/>
</dbReference>
<evidence type="ECO:0000256" key="5">
    <source>
        <dbReference type="ARBA" id="ARBA00023157"/>
    </source>
</evidence>
<organism evidence="12 13">
    <name type="scientific">Stichopus japonicus</name>
    <name type="common">Sea cucumber</name>
    <dbReference type="NCBI Taxonomy" id="307972"/>
    <lineage>
        <taxon>Eukaryota</taxon>
        <taxon>Metazoa</taxon>
        <taxon>Echinodermata</taxon>
        <taxon>Eleutherozoa</taxon>
        <taxon>Echinozoa</taxon>
        <taxon>Holothuroidea</taxon>
        <taxon>Aspidochirotacea</taxon>
        <taxon>Aspidochirotida</taxon>
        <taxon>Stichopodidae</taxon>
        <taxon>Apostichopus</taxon>
    </lineage>
</organism>